<evidence type="ECO:0000313" key="3">
    <source>
        <dbReference type="EMBL" id="GAG24550.1"/>
    </source>
</evidence>
<reference evidence="3" key="1">
    <citation type="journal article" date="2014" name="Front. Microbiol.">
        <title>High frequency of phylogenetically diverse reductive dehalogenase-homologous genes in deep subseafloor sedimentary metagenomes.</title>
        <authorList>
            <person name="Kawai M."/>
            <person name="Futagami T."/>
            <person name="Toyoda A."/>
            <person name="Takaki Y."/>
            <person name="Nishi S."/>
            <person name="Hori S."/>
            <person name="Arai W."/>
            <person name="Tsubouchi T."/>
            <person name="Morono Y."/>
            <person name="Uchiyama I."/>
            <person name="Ito T."/>
            <person name="Fujiyama A."/>
            <person name="Inagaki F."/>
            <person name="Takami H."/>
        </authorList>
    </citation>
    <scope>NUCLEOTIDE SEQUENCE</scope>
    <source>
        <strain evidence="3">Expedition CK06-06</strain>
    </source>
</reference>
<evidence type="ECO:0000259" key="2">
    <source>
        <dbReference type="Pfam" id="PF07589"/>
    </source>
</evidence>
<proteinExistence type="predicted"/>
<dbReference type="Pfam" id="PF07589">
    <property type="entry name" value="PEP-CTERM"/>
    <property type="match status" value="1"/>
</dbReference>
<accession>X0W1Z7</accession>
<feature type="transmembrane region" description="Helical" evidence="1">
    <location>
        <begin position="51"/>
        <end position="67"/>
    </location>
</feature>
<dbReference type="NCBIfam" id="TIGR02595">
    <property type="entry name" value="PEP_CTERM"/>
    <property type="match status" value="1"/>
</dbReference>
<feature type="non-terminal residue" evidence="3">
    <location>
        <position position="1"/>
    </location>
</feature>
<keyword evidence="1" id="KW-0812">Transmembrane</keyword>
<sequence>TPQPNPRIFDLFIPPGTGPGWYDLEYAVAGSFGPLFYEDQHFYVKVIPEPSTLMLLGLGLSGLGLFARRRRRRTS</sequence>
<dbReference type="EMBL" id="BARS01039926">
    <property type="protein sequence ID" value="GAG24550.1"/>
    <property type="molecule type" value="Genomic_DNA"/>
</dbReference>
<evidence type="ECO:0000256" key="1">
    <source>
        <dbReference type="SAM" id="Phobius"/>
    </source>
</evidence>
<comment type="caution">
    <text evidence="3">The sequence shown here is derived from an EMBL/GenBank/DDBJ whole genome shotgun (WGS) entry which is preliminary data.</text>
</comment>
<keyword evidence="1" id="KW-1133">Transmembrane helix</keyword>
<organism evidence="3">
    <name type="scientific">marine sediment metagenome</name>
    <dbReference type="NCBI Taxonomy" id="412755"/>
    <lineage>
        <taxon>unclassified sequences</taxon>
        <taxon>metagenomes</taxon>
        <taxon>ecological metagenomes</taxon>
    </lineage>
</organism>
<dbReference type="InterPro" id="IPR013424">
    <property type="entry name" value="Ice-binding_C"/>
</dbReference>
<name>X0W1Z7_9ZZZZ</name>
<dbReference type="AlphaFoldDB" id="X0W1Z7"/>
<protein>
    <recommendedName>
        <fullName evidence="2">Ice-binding protein C-terminal domain-containing protein</fullName>
    </recommendedName>
</protein>
<gene>
    <name evidence="3" type="ORF">S01H1_60933</name>
</gene>
<feature type="domain" description="Ice-binding protein C-terminal" evidence="2">
    <location>
        <begin position="47"/>
        <end position="71"/>
    </location>
</feature>
<keyword evidence="1" id="KW-0472">Membrane</keyword>
<dbReference type="NCBIfam" id="TIGR01167">
    <property type="entry name" value="LPXTG_anchor"/>
    <property type="match status" value="1"/>
</dbReference>